<keyword evidence="2" id="KW-1133">Transmembrane helix</keyword>
<feature type="transmembrane region" description="Helical" evidence="2">
    <location>
        <begin position="111"/>
        <end position="130"/>
    </location>
</feature>
<gene>
    <name evidence="3" type="ORF">CEP54_014261</name>
</gene>
<dbReference type="Proteomes" id="UP000288168">
    <property type="component" value="Unassembled WGS sequence"/>
</dbReference>
<protein>
    <submittedName>
        <fullName evidence="3">Uncharacterized protein</fullName>
    </submittedName>
</protein>
<name>A0A428NXE9_9HYPO</name>
<accession>A0A428NXE9</accession>
<evidence type="ECO:0000256" key="2">
    <source>
        <dbReference type="SAM" id="Phobius"/>
    </source>
</evidence>
<evidence type="ECO:0000313" key="4">
    <source>
        <dbReference type="Proteomes" id="UP000288168"/>
    </source>
</evidence>
<comment type="caution">
    <text evidence="3">The sequence shown here is derived from an EMBL/GenBank/DDBJ whole genome shotgun (WGS) entry which is preliminary data.</text>
</comment>
<feature type="transmembrane region" description="Helical" evidence="2">
    <location>
        <begin position="142"/>
        <end position="160"/>
    </location>
</feature>
<evidence type="ECO:0000256" key="1">
    <source>
        <dbReference type="SAM" id="MobiDB-lite"/>
    </source>
</evidence>
<sequence length="183" mass="20308">MAEPSLPSHGARGPEDWTPTEEPLGLLAEESEPEKVHTYDLSRRPEVVCYDRKRLLRHLAFWFVSQPSVVVVRRVAEGGNVTPTLLLLDLLSFTSMVFPEFLNAASLARRAWLLIGIVSVVVLIIFVAVSRGHRHSFARSEISRLNAVVIGGIVVVTVVPDRASVEANGLLQWDEYWSAVKGQ</sequence>
<keyword evidence="2" id="KW-0812">Transmembrane</keyword>
<evidence type="ECO:0000313" key="3">
    <source>
        <dbReference type="EMBL" id="RSL45442.1"/>
    </source>
</evidence>
<dbReference type="AlphaFoldDB" id="A0A428NXE9"/>
<proteinExistence type="predicted"/>
<keyword evidence="4" id="KW-1185">Reference proteome</keyword>
<dbReference type="EMBL" id="NKCI01000263">
    <property type="protein sequence ID" value="RSL45442.1"/>
    <property type="molecule type" value="Genomic_DNA"/>
</dbReference>
<keyword evidence="2" id="KW-0472">Membrane</keyword>
<reference evidence="3 4" key="1">
    <citation type="submission" date="2017-06" db="EMBL/GenBank/DDBJ databases">
        <title>Comparative genomic analysis of Ambrosia Fusariam Clade fungi.</title>
        <authorList>
            <person name="Stajich J.E."/>
            <person name="Carrillo J."/>
            <person name="Kijimoto T."/>
            <person name="Eskalen A."/>
            <person name="O'Donnell K."/>
            <person name="Kasson M."/>
        </authorList>
    </citation>
    <scope>NUCLEOTIDE SEQUENCE [LARGE SCALE GENOMIC DNA]</scope>
    <source>
        <strain evidence="3 4">NRRL62584</strain>
    </source>
</reference>
<feature type="region of interest" description="Disordered" evidence="1">
    <location>
        <begin position="1"/>
        <end position="25"/>
    </location>
</feature>
<organism evidence="3 4">
    <name type="scientific">Fusarium duplospermum</name>
    <dbReference type="NCBI Taxonomy" id="1325734"/>
    <lineage>
        <taxon>Eukaryota</taxon>
        <taxon>Fungi</taxon>
        <taxon>Dikarya</taxon>
        <taxon>Ascomycota</taxon>
        <taxon>Pezizomycotina</taxon>
        <taxon>Sordariomycetes</taxon>
        <taxon>Hypocreomycetidae</taxon>
        <taxon>Hypocreales</taxon>
        <taxon>Nectriaceae</taxon>
        <taxon>Fusarium</taxon>
        <taxon>Fusarium solani species complex</taxon>
    </lineage>
</organism>